<feature type="compositionally biased region" description="Basic and acidic residues" evidence="2">
    <location>
        <begin position="308"/>
        <end position="317"/>
    </location>
</feature>
<feature type="compositionally biased region" description="Polar residues" evidence="2">
    <location>
        <begin position="159"/>
        <end position="169"/>
    </location>
</feature>
<evidence type="ECO:0000313" key="4">
    <source>
        <dbReference type="EMBL" id="CDW91554.1"/>
    </source>
</evidence>
<organism evidence="4 5">
    <name type="scientific">Stylonychia lemnae</name>
    <name type="common">Ciliate</name>
    <dbReference type="NCBI Taxonomy" id="5949"/>
    <lineage>
        <taxon>Eukaryota</taxon>
        <taxon>Sar</taxon>
        <taxon>Alveolata</taxon>
        <taxon>Ciliophora</taxon>
        <taxon>Intramacronucleata</taxon>
        <taxon>Spirotrichea</taxon>
        <taxon>Stichotrichia</taxon>
        <taxon>Sporadotrichida</taxon>
        <taxon>Oxytrichidae</taxon>
        <taxon>Stylonychinae</taxon>
        <taxon>Stylonychia</taxon>
    </lineage>
</organism>
<evidence type="ECO:0000313" key="5">
    <source>
        <dbReference type="Proteomes" id="UP000039865"/>
    </source>
</evidence>
<dbReference type="InParanoid" id="A0A078BAY8"/>
<dbReference type="PANTHER" id="PTHR23148">
    <property type="entry name" value="SERINE/ARGININE REGULATED NUCLEAR MATRIX PROTEIN"/>
    <property type="match status" value="1"/>
</dbReference>
<dbReference type="OMA" id="QFVKELW"/>
<dbReference type="Gene3D" id="1.20.1390.10">
    <property type="entry name" value="PWI domain"/>
    <property type="match status" value="1"/>
</dbReference>
<keyword evidence="1" id="KW-0507">mRNA processing</keyword>
<feature type="compositionally biased region" description="Basic and acidic residues" evidence="2">
    <location>
        <begin position="264"/>
        <end position="284"/>
    </location>
</feature>
<feature type="region of interest" description="Disordered" evidence="2">
    <location>
        <begin position="152"/>
        <end position="317"/>
    </location>
</feature>
<feature type="compositionally biased region" description="Low complexity" evidence="2">
    <location>
        <begin position="170"/>
        <end position="183"/>
    </location>
</feature>
<feature type="domain" description="PWI" evidence="3">
    <location>
        <begin position="27"/>
        <end position="128"/>
    </location>
</feature>
<dbReference type="Pfam" id="PF01480">
    <property type="entry name" value="PWI"/>
    <property type="match status" value="1"/>
</dbReference>
<dbReference type="GO" id="GO:0003723">
    <property type="term" value="F:RNA binding"/>
    <property type="evidence" value="ECO:0007669"/>
    <property type="project" value="TreeGrafter"/>
</dbReference>
<dbReference type="GO" id="GO:0048024">
    <property type="term" value="P:regulation of mRNA splicing, via spliceosome"/>
    <property type="evidence" value="ECO:0007669"/>
    <property type="project" value="TreeGrafter"/>
</dbReference>
<accession>A0A078BAY8</accession>
<name>A0A078BAY8_STYLE</name>
<evidence type="ECO:0000259" key="3">
    <source>
        <dbReference type="PROSITE" id="PS51025"/>
    </source>
</evidence>
<evidence type="ECO:0000256" key="2">
    <source>
        <dbReference type="SAM" id="MobiDB-lite"/>
    </source>
</evidence>
<protein>
    <submittedName>
        <fullName evidence="4">Sr-rich pre-mrna splicing activator</fullName>
    </submittedName>
</protein>
<dbReference type="SMART" id="SM00311">
    <property type="entry name" value="PWI"/>
    <property type="match status" value="1"/>
</dbReference>
<proteinExistence type="predicted"/>
<dbReference type="InterPro" id="IPR036483">
    <property type="entry name" value="PWI_dom_sf"/>
</dbReference>
<dbReference type="AlphaFoldDB" id="A0A078BAY8"/>
<dbReference type="SUPFAM" id="SSF101233">
    <property type="entry name" value="PWI domain"/>
    <property type="match status" value="1"/>
</dbReference>
<dbReference type="GO" id="GO:0006397">
    <property type="term" value="P:mRNA processing"/>
    <property type="evidence" value="ECO:0007669"/>
    <property type="project" value="UniProtKB-KW"/>
</dbReference>
<dbReference type="OrthoDB" id="163257at2759"/>
<evidence type="ECO:0000256" key="1">
    <source>
        <dbReference type="ARBA" id="ARBA00022664"/>
    </source>
</evidence>
<reference evidence="4 5" key="1">
    <citation type="submission" date="2014-06" db="EMBL/GenBank/DDBJ databases">
        <authorList>
            <person name="Swart Estienne"/>
        </authorList>
    </citation>
    <scope>NUCLEOTIDE SEQUENCE [LARGE SCALE GENOMIC DNA]</scope>
    <source>
        <strain evidence="4 5">130c</strain>
    </source>
</reference>
<dbReference type="EMBL" id="CCKQ01019536">
    <property type="protein sequence ID" value="CDW91554.1"/>
    <property type="molecule type" value="Genomic_DNA"/>
</dbReference>
<dbReference type="InterPro" id="IPR052225">
    <property type="entry name" value="Ser/Arg_repetitive_matrix"/>
</dbReference>
<dbReference type="InterPro" id="IPR002483">
    <property type="entry name" value="PWI_dom"/>
</dbReference>
<gene>
    <name evidence="4" type="primary">Contig9294.g9932</name>
    <name evidence="4" type="ORF">STYLEM_20710</name>
</gene>
<dbReference type="PANTHER" id="PTHR23148:SF0">
    <property type="entry name" value="SERINE_ARGININE REPETITIVE MATRIX PROTEIN 1"/>
    <property type="match status" value="1"/>
</dbReference>
<dbReference type="GO" id="GO:0005681">
    <property type="term" value="C:spliceosomal complex"/>
    <property type="evidence" value="ECO:0007669"/>
    <property type="project" value="TreeGrafter"/>
</dbReference>
<keyword evidence="5" id="KW-1185">Reference proteome</keyword>
<sequence length="317" mass="37959">MAASFFRGTQLDQNVKFKDKDRELTKKWSFPPEFDTFVDLKKVQLDVIKLWVERRITELMGYDDEIVINFAISSLEDYQGHPDKRLDPKHLQVQLTDDKAPLFMKELWDLLLSAQKEVSGIPPSLIKEKISEKNRKLEQIEQAKKQLEKIRNFADLPQPKQNTHSDYNASRNNQQSTSSKQQTYDNRDRRRDDNGRWGGYKDDRNERKGRSRSPRNDRDHKDVRRQDRNDRKRRNHSSEKEDSRERRNRREDEKRHQKHKHRRDRSDSAERRRDRKRGKEEEKKKSKKHSRRSDSASSKSSSLSIPNEKIDEPNGEK</sequence>
<dbReference type="Proteomes" id="UP000039865">
    <property type="component" value="Unassembled WGS sequence"/>
</dbReference>
<feature type="compositionally biased region" description="Basic and acidic residues" evidence="2">
    <location>
        <begin position="185"/>
        <end position="255"/>
    </location>
</feature>
<dbReference type="PROSITE" id="PS51025">
    <property type="entry name" value="PWI"/>
    <property type="match status" value="1"/>
</dbReference>